<keyword evidence="1" id="KW-0472">Membrane</keyword>
<dbReference type="EMBL" id="VSSQ01004782">
    <property type="protein sequence ID" value="MPM26617.1"/>
    <property type="molecule type" value="Genomic_DNA"/>
</dbReference>
<reference evidence="2" key="1">
    <citation type="submission" date="2019-08" db="EMBL/GenBank/DDBJ databases">
        <authorList>
            <person name="Kucharzyk K."/>
            <person name="Murdoch R.W."/>
            <person name="Higgins S."/>
            <person name="Loffler F."/>
        </authorList>
    </citation>
    <scope>NUCLEOTIDE SEQUENCE</scope>
</reference>
<sequence>MIITVVGIMYVFIPVEITAVGITTVGITAVGITAVGITAVGITQHAKLAQSLSVSAFCY</sequence>
<proteinExistence type="predicted"/>
<feature type="transmembrane region" description="Helical" evidence="1">
    <location>
        <begin position="17"/>
        <end position="42"/>
    </location>
</feature>
<protein>
    <submittedName>
        <fullName evidence="2">Uncharacterized protein</fullName>
    </submittedName>
</protein>
<evidence type="ECO:0000256" key="1">
    <source>
        <dbReference type="SAM" id="Phobius"/>
    </source>
</evidence>
<accession>A0A644YEF7</accession>
<keyword evidence="1" id="KW-1133">Transmembrane helix</keyword>
<evidence type="ECO:0000313" key="2">
    <source>
        <dbReference type="EMBL" id="MPM26617.1"/>
    </source>
</evidence>
<name>A0A644YEF7_9ZZZZ</name>
<organism evidence="2">
    <name type="scientific">bioreactor metagenome</name>
    <dbReference type="NCBI Taxonomy" id="1076179"/>
    <lineage>
        <taxon>unclassified sequences</taxon>
        <taxon>metagenomes</taxon>
        <taxon>ecological metagenomes</taxon>
    </lineage>
</organism>
<gene>
    <name evidence="2" type="ORF">SDC9_73121</name>
</gene>
<keyword evidence="1" id="KW-0812">Transmembrane</keyword>
<dbReference type="AlphaFoldDB" id="A0A644YEF7"/>
<comment type="caution">
    <text evidence="2">The sequence shown here is derived from an EMBL/GenBank/DDBJ whole genome shotgun (WGS) entry which is preliminary data.</text>
</comment>